<comment type="caution">
    <text evidence="1">The sequence shown here is derived from an EMBL/GenBank/DDBJ whole genome shotgun (WGS) entry which is preliminary data.</text>
</comment>
<dbReference type="Proteomes" id="UP000198319">
    <property type="component" value="Unassembled WGS sequence"/>
</dbReference>
<keyword evidence="4" id="KW-1185">Reference proteome</keyword>
<dbReference type="EMBL" id="MUHG01000005">
    <property type="protein sequence ID" value="OXB21121.1"/>
    <property type="molecule type" value="Genomic_DNA"/>
</dbReference>
<accession>A0A1S1JEZ7</accession>
<sequence length="104" mass="12398">MYPTVSEQHDFMYDKMIPTMQKVLSEIRDLVTTATKRANIEQYILHPTLKPLTTTTFSWFNFYFYLSLNGLQSTYCFTQDFQYPSDKYSLYKQYIDAGSIELDR</sequence>
<reference evidence="2 4" key="3">
    <citation type="submission" date="2016-11" db="EMBL/GenBank/DDBJ databases">
        <title>Whole genomes of Flavobacteriaceae.</title>
        <authorList>
            <person name="Stine C."/>
            <person name="Li C."/>
            <person name="Tadesse D."/>
        </authorList>
    </citation>
    <scope>NUCLEOTIDE SEQUENCE [LARGE SCALE GENOMIC DNA]</scope>
    <source>
        <strain evidence="2 4">ATCC BAA-2541</strain>
    </source>
</reference>
<dbReference type="EMBL" id="MIKE01000011">
    <property type="protein sequence ID" value="OHT46813.1"/>
    <property type="molecule type" value="Genomic_DNA"/>
</dbReference>
<evidence type="ECO:0000313" key="1">
    <source>
        <dbReference type="EMBL" id="OHT46813.1"/>
    </source>
</evidence>
<evidence type="ECO:0000313" key="4">
    <source>
        <dbReference type="Proteomes" id="UP000198319"/>
    </source>
</evidence>
<reference evidence="1" key="1">
    <citation type="submission" date="2016-09" db="EMBL/GenBank/DDBJ databases">
        <authorList>
            <person name="Capua I."/>
            <person name="De Benedictis P."/>
            <person name="Joannis T."/>
            <person name="Lombin L.H."/>
            <person name="Cattoli G."/>
        </authorList>
    </citation>
    <scope>NUCLEOTIDE SEQUENCE [LARGE SCALE GENOMIC DNA]</scope>
    <source>
        <strain evidence="1">MSU</strain>
    </source>
</reference>
<name>A0A1S1JEZ7_9FLAO</name>
<gene>
    <name evidence="2" type="ORF">B0A71_05910</name>
    <name evidence="1" type="ORF">BHE19_04730</name>
</gene>
<evidence type="ECO:0000313" key="3">
    <source>
        <dbReference type="Proteomes" id="UP000180252"/>
    </source>
</evidence>
<organism evidence="1 3">
    <name type="scientific">Flavobacterium tructae</name>
    <dbReference type="NCBI Taxonomy" id="1114873"/>
    <lineage>
        <taxon>Bacteria</taxon>
        <taxon>Pseudomonadati</taxon>
        <taxon>Bacteroidota</taxon>
        <taxon>Flavobacteriia</taxon>
        <taxon>Flavobacteriales</taxon>
        <taxon>Flavobacteriaceae</taxon>
        <taxon>Flavobacterium</taxon>
    </lineage>
</organism>
<reference evidence="3" key="2">
    <citation type="submission" date="2016-09" db="EMBL/GenBank/DDBJ databases">
        <authorList>
            <person name="Chen S."/>
            <person name="Walker E."/>
        </authorList>
    </citation>
    <scope>NUCLEOTIDE SEQUENCE [LARGE SCALE GENOMIC DNA]</scope>
    <source>
        <strain evidence="3">MSU</strain>
    </source>
</reference>
<dbReference type="RefSeq" id="WP_070906459.1">
    <property type="nucleotide sequence ID" value="NZ_MIKE01000011.1"/>
</dbReference>
<protein>
    <submittedName>
        <fullName evidence="1">Uncharacterized protein</fullName>
    </submittedName>
</protein>
<proteinExistence type="predicted"/>
<dbReference type="OrthoDB" id="1190041at2"/>
<dbReference type="STRING" id="1278819.BHE19_04730"/>
<evidence type="ECO:0000313" key="2">
    <source>
        <dbReference type="EMBL" id="OXB21121.1"/>
    </source>
</evidence>
<dbReference type="AlphaFoldDB" id="A0A1S1JEZ7"/>
<dbReference type="Proteomes" id="UP000180252">
    <property type="component" value="Unassembled WGS sequence"/>
</dbReference>